<dbReference type="EMBL" id="AWUE01005232">
    <property type="protein sequence ID" value="OMP13069.1"/>
    <property type="molecule type" value="Genomic_DNA"/>
</dbReference>
<name>A0A1R3L195_9ROSI</name>
<proteinExistence type="predicted"/>
<sequence length="123" mass="14127">MLTPIFGSAWKNTYWGRLLIWGGVNKPNIHFVLNDGVPLVVSADKSKIAEEDRNWIYREALLHVKAEENLSTGQLRKVTLLNFEDYDPRYNDDDFRAMTLKGESAWADVKDASAWVDEIRGNK</sequence>
<gene>
    <name evidence="1" type="ORF">COLO4_02333</name>
</gene>
<dbReference type="AlphaFoldDB" id="A0A1R3L195"/>
<comment type="caution">
    <text evidence="1">The sequence shown here is derived from an EMBL/GenBank/DDBJ whole genome shotgun (WGS) entry which is preliminary data.</text>
</comment>
<dbReference type="Proteomes" id="UP000187203">
    <property type="component" value="Unassembled WGS sequence"/>
</dbReference>
<evidence type="ECO:0000313" key="1">
    <source>
        <dbReference type="EMBL" id="OMP13069.1"/>
    </source>
</evidence>
<keyword evidence="2" id="KW-1185">Reference proteome</keyword>
<protein>
    <submittedName>
        <fullName evidence="1">Uncharacterized protein</fullName>
    </submittedName>
</protein>
<reference evidence="2" key="1">
    <citation type="submission" date="2013-09" db="EMBL/GenBank/DDBJ databases">
        <title>Corchorus olitorius genome sequencing.</title>
        <authorList>
            <person name="Alam M."/>
            <person name="Haque M.S."/>
            <person name="Islam M.S."/>
            <person name="Emdad E.M."/>
            <person name="Islam M.M."/>
            <person name="Ahmed B."/>
            <person name="Halim A."/>
            <person name="Hossen Q.M.M."/>
            <person name="Hossain M.Z."/>
            <person name="Ahmed R."/>
            <person name="Khan M.M."/>
            <person name="Islam R."/>
            <person name="Rashid M.M."/>
            <person name="Khan S.A."/>
            <person name="Rahman M.S."/>
            <person name="Alam M."/>
            <person name="Yahiya A.S."/>
            <person name="Khan M.S."/>
            <person name="Azam M.S."/>
            <person name="Haque T."/>
            <person name="Lashkar M.Z.H."/>
            <person name="Akhand A.I."/>
            <person name="Morshed G."/>
            <person name="Roy S."/>
            <person name="Uddin K.S."/>
            <person name="Rabeya T."/>
            <person name="Hossain A.S."/>
            <person name="Chowdhury A."/>
            <person name="Snigdha A.R."/>
            <person name="Mortoza M.S."/>
            <person name="Matin S.A."/>
            <person name="Hoque S.M.E."/>
            <person name="Islam M.K."/>
            <person name="Roy D.K."/>
            <person name="Haider R."/>
            <person name="Moosa M.M."/>
            <person name="Elias S.M."/>
            <person name="Hasan A.M."/>
            <person name="Jahan S."/>
            <person name="Shafiuddin M."/>
            <person name="Mahmood N."/>
            <person name="Shommy N.S."/>
        </authorList>
    </citation>
    <scope>NUCLEOTIDE SEQUENCE [LARGE SCALE GENOMIC DNA]</scope>
    <source>
        <strain evidence="2">cv. O-4</strain>
    </source>
</reference>
<evidence type="ECO:0000313" key="2">
    <source>
        <dbReference type="Proteomes" id="UP000187203"/>
    </source>
</evidence>
<accession>A0A1R3L195</accession>
<organism evidence="1 2">
    <name type="scientific">Corchorus olitorius</name>
    <dbReference type="NCBI Taxonomy" id="93759"/>
    <lineage>
        <taxon>Eukaryota</taxon>
        <taxon>Viridiplantae</taxon>
        <taxon>Streptophyta</taxon>
        <taxon>Embryophyta</taxon>
        <taxon>Tracheophyta</taxon>
        <taxon>Spermatophyta</taxon>
        <taxon>Magnoliopsida</taxon>
        <taxon>eudicotyledons</taxon>
        <taxon>Gunneridae</taxon>
        <taxon>Pentapetalae</taxon>
        <taxon>rosids</taxon>
        <taxon>malvids</taxon>
        <taxon>Malvales</taxon>
        <taxon>Malvaceae</taxon>
        <taxon>Grewioideae</taxon>
        <taxon>Apeibeae</taxon>
        <taxon>Corchorus</taxon>
    </lineage>
</organism>